<reference evidence="9 10" key="1">
    <citation type="journal article" date="2021" name="DNA Res.">
        <title>Genome analysis of Candida subhashii reveals its hybrid nature and dual mitochondrial genome conformations.</title>
        <authorList>
            <person name="Mixao V."/>
            <person name="Hegedusova E."/>
            <person name="Saus E."/>
            <person name="Pryszcz L.P."/>
            <person name="Cillingova A."/>
            <person name="Nosek J."/>
            <person name="Gabaldon T."/>
        </authorList>
    </citation>
    <scope>NUCLEOTIDE SEQUENCE [LARGE SCALE GENOMIC DNA]</scope>
    <source>
        <strain evidence="9 10">CBS 10753</strain>
    </source>
</reference>
<dbReference type="Pfam" id="PF01733">
    <property type="entry name" value="Nucleoside_tran"/>
    <property type="match status" value="1"/>
</dbReference>
<feature type="transmembrane region" description="Helical" evidence="8">
    <location>
        <begin position="452"/>
        <end position="479"/>
    </location>
</feature>
<dbReference type="PANTHER" id="PTHR10332:SF88">
    <property type="entry name" value="EQUILIBRATIVE NUCLEOSIDE TRANSPORTER 1, ISOFORM A"/>
    <property type="match status" value="1"/>
</dbReference>
<feature type="transmembrane region" description="Helical" evidence="8">
    <location>
        <begin position="417"/>
        <end position="440"/>
    </location>
</feature>
<protein>
    <recommendedName>
        <fullName evidence="11">Nucleoside transporter FUN26</fullName>
    </recommendedName>
</protein>
<comment type="similarity">
    <text evidence="2">Belongs to the SLC29A/ENT transporter (TC 2.A.57) family.</text>
</comment>
<comment type="caution">
    <text evidence="9">The sequence shown here is derived from an EMBL/GenBank/DDBJ whole genome shotgun (WGS) entry which is preliminary data.</text>
</comment>
<comment type="subcellular location">
    <subcellularLocation>
        <location evidence="1">Membrane</location>
        <topology evidence="1">Multi-pass membrane protein</topology>
    </subcellularLocation>
</comment>
<feature type="compositionally biased region" description="Basic residues" evidence="7">
    <location>
        <begin position="23"/>
        <end position="33"/>
    </location>
</feature>
<evidence type="ECO:0000256" key="7">
    <source>
        <dbReference type="SAM" id="MobiDB-lite"/>
    </source>
</evidence>
<dbReference type="GO" id="GO:0034257">
    <property type="term" value="F:nicotinamide riboside transmembrane transporter activity"/>
    <property type="evidence" value="ECO:0007669"/>
    <property type="project" value="TreeGrafter"/>
</dbReference>
<feature type="compositionally biased region" description="Polar residues" evidence="7">
    <location>
        <begin position="1"/>
        <end position="14"/>
    </location>
</feature>
<feature type="region of interest" description="Disordered" evidence="7">
    <location>
        <begin position="1"/>
        <end position="35"/>
    </location>
</feature>
<feature type="transmembrane region" description="Helical" evidence="8">
    <location>
        <begin position="188"/>
        <end position="213"/>
    </location>
</feature>
<feature type="transmembrane region" description="Helical" evidence="8">
    <location>
        <begin position="92"/>
        <end position="111"/>
    </location>
</feature>
<keyword evidence="5 8" id="KW-1133">Transmembrane helix</keyword>
<evidence type="ECO:0000256" key="3">
    <source>
        <dbReference type="ARBA" id="ARBA00022448"/>
    </source>
</evidence>
<dbReference type="EMBL" id="JAGSYN010000051">
    <property type="protein sequence ID" value="KAG7665126.1"/>
    <property type="molecule type" value="Genomic_DNA"/>
</dbReference>
<accession>A0A8J5QR29</accession>
<dbReference type="AlphaFoldDB" id="A0A8J5QR29"/>
<evidence type="ECO:0000256" key="5">
    <source>
        <dbReference type="ARBA" id="ARBA00022989"/>
    </source>
</evidence>
<evidence type="ECO:0000256" key="8">
    <source>
        <dbReference type="SAM" id="Phobius"/>
    </source>
</evidence>
<keyword evidence="3" id="KW-0813">Transport</keyword>
<feature type="transmembrane region" description="Helical" evidence="8">
    <location>
        <begin position="123"/>
        <end position="149"/>
    </location>
</feature>
<feature type="transmembrane region" description="Helical" evidence="8">
    <location>
        <begin position="349"/>
        <end position="371"/>
    </location>
</feature>
<name>A0A8J5QR29_9ASCO</name>
<gene>
    <name evidence="9" type="ORF">J8A68_001182</name>
</gene>
<keyword evidence="10" id="KW-1185">Reference proteome</keyword>
<feature type="transmembrane region" description="Helical" evidence="8">
    <location>
        <begin position="309"/>
        <end position="329"/>
    </location>
</feature>
<feature type="transmembrane region" description="Helical" evidence="8">
    <location>
        <begin position="383"/>
        <end position="405"/>
    </location>
</feature>
<dbReference type="GO" id="GO:0005886">
    <property type="term" value="C:plasma membrane"/>
    <property type="evidence" value="ECO:0007669"/>
    <property type="project" value="TreeGrafter"/>
</dbReference>
<evidence type="ECO:0000256" key="4">
    <source>
        <dbReference type="ARBA" id="ARBA00022692"/>
    </source>
</evidence>
<evidence type="ECO:0000256" key="2">
    <source>
        <dbReference type="ARBA" id="ARBA00007965"/>
    </source>
</evidence>
<dbReference type="InterPro" id="IPR002259">
    <property type="entry name" value="Eqnu_transpt"/>
</dbReference>
<dbReference type="PIRSF" id="PIRSF016379">
    <property type="entry name" value="ENT"/>
    <property type="match status" value="1"/>
</dbReference>
<dbReference type="GO" id="GO:0000329">
    <property type="term" value="C:fungal-type vacuole membrane"/>
    <property type="evidence" value="ECO:0007669"/>
    <property type="project" value="TreeGrafter"/>
</dbReference>
<evidence type="ECO:0000256" key="6">
    <source>
        <dbReference type="ARBA" id="ARBA00023136"/>
    </source>
</evidence>
<evidence type="ECO:0008006" key="11">
    <source>
        <dbReference type="Google" id="ProtNLM"/>
    </source>
</evidence>
<feature type="transmembrane region" description="Helical" evidence="8">
    <location>
        <begin position="55"/>
        <end position="80"/>
    </location>
</feature>
<dbReference type="RefSeq" id="XP_049265358.1">
    <property type="nucleotide sequence ID" value="XM_049404808.1"/>
</dbReference>
<evidence type="ECO:0000313" key="9">
    <source>
        <dbReference type="EMBL" id="KAG7665126.1"/>
    </source>
</evidence>
<organism evidence="9 10">
    <name type="scientific">[Candida] subhashii</name>
    <dbReference type="NCBI Taxonomy" id="561895"/>
    <lineage>
        <taxon>Eukaryota</taxon>
        <taxon>Fungi</taxon>
        <taxon>Dikarya</taxon>
        <taxon>Ascomycota</taxon>
        <taxon>Saccharomycotina</taxon>
        <taxon>Pichiomycetes</taxon>
        <taxon>Debaryomycetaceae</taxon>
        <taxon>Spathaspora</taxon>
    </lineage>
</organism>
<sequence>MTINHKSTDNNHTTAQDDDDRPGHHHHHHHHHSGHDPIIFKLGNLVTFKLSQLKYFTFTMIGIALLWPWNCFLSASEYYAERFLNTPSLIKVYSSTMMSVSTITSMVYNFYLSQTQSNVNYNYRVNTGLSITIGIFLIMAFSCISDWFIKMNDTAFFTILMFMVLLSAMATCLAQNGTMAIVNVMGGIYANAVMVGQAVAGVLPATALIISVLTLGDKTVTPQEYIEKNFGVFAYYITASLVSICSILLLYWTSYHKNEIAYETLNRLMEEGSAQAEAEESESIDDDEYIEPIHKQKKYVSFALLWSKLNYIVMTIFLTFSITLIFPVFAATVESTHTNSNFKLFHKSIFIPFIYLVWNMGDLLGRILCGYPTLKMLIKDPKVLIVYSISRLIFIPLFLTCNVHPKNARALINSDLWYITLQFLFGLSNGQLCTSSFMIIGEYCDNDDEKEAAGGFSVVFLSVGLAFGSIFSYLLVLFIA</sequence>
<keyword evidence="6 8" id="KW-0472">Membrane</keyword>
<dbReference type="Proteomes" id="UP000694255">
    <property type="component" value="Unassembled WGS sequence"/>
</dbReference>
<dbReference type="GO" id="GO:0015205">
    <property type="term" value="F:nucleobase transmembrane transporter activity"/>
    <property type="evidence" value="ECO:0007669"/>
    <property type="project" value="TreeGrafter"/>
</dbReference>
<dbReference type="OrthoDB" id="46396at2759"/>
<feature type="transmembrane region" description="Helical" evidence="8">
    <location>
        <begin position="233"/>
        <end position="252"/>
    </location>
</feature>
<dbReference type="PANTHER" id="PTHR10332">
    <property type="entry name" value="EQUILIBRATIVE NUCLEOSIDE TRANSPORTER"/>
    <property type="match status" value="1"/>
</dbReference>
<evidence type="ECO:0000256" key="1">
    <source>
        <dbReference type="ARBA" id="ARBA00004141"/>
    </source>
</evidence>
<proteinExistence type="inferred from homology"/>
<feature type="transmembrane region" description="Helical" evidence="8">
    <location>
        <begin position="155"/>
        <end position="176"/>
    </location>
</feature>
<evidence type="ECO:0000313" key="10">
    <source>
        <dbReference type="Proteomes" id="UP000694255"/>
    </source>
</evidence>
<keyword evidence="4 8" id="KW-0812">Transmembrane</keyword>
<dbReference type="GeneID" id="73467983"/>